<dbReference type="AlphaFoldDB" id="A0A7T8HIT8"/>
<feature type="region of interest" description="Disordered" evidence="1">
    <location>
        <begin position="1"/>
        <end position="25"/>
    </location>
</feature>
<organism evidence="2 3">
    <name type="scientific">Caligus rogercresseyi</name>
    <name type="common">Sea louse</name>
    <dbReference type="NCBI Taxonomy" id="217165"/>
    <lineage>
        <taxon>Eukaryota</taxon>
        <taxon>Metazoa</taxon>
        <taxon>Ecdysozoa</taxon>
        <taxon>Arthropoda</taxon>
        <taxon>Crustacea</taxon>
        <taxon>Multicrustacea</taxon>
        <taxon>Hexanauplia</taxon>
        <taxon>Copepoda</taxon>
        <taxon>Siphonostomatoida</taxon>
        <taxon>Caligidae</taxon>
        <taxon>Caligus</taxon>
    </lineage>
</organism>
<dbReference type="Proteomes" id="UP000595437">
    <property type="component" value="Chromosome 7"/>
</dbReference>
<proteinExistence type="predicted"/>
<feature type="compositionally biased region" description="Basic and acidic residues" evidence="1">
    <location>
        <begin position="1"/>
        <end position="11"/>
    </location>
</feature>
<evidence type="ECO:0000313" key="2">
    <source>
        <dbReference type="EMBL" id="QQP50811.1"/>
    </source>
</evidence>
<evidence type="ECO:0000313" key="3">
    <source>
        <dbReference type="Proteomes" id="UP000595437"/>
    </source>
</evidence>
<accession>A0A7T8HIT8</accession>
<dbReference type="EMBL" id="CP045896">
    <property type="protein sequence ID" value="QQP50811.1"/>
    <property type="molecule type" value="Genomic_DNA"/>
</dbReference>
<sequence length="80" mass="9291">MSKQESKEKRCPFSSRWSSPEKAAETIGVTERTALLREEGHRNQVRALHVQQEVVATTKNEIRTSWTTSRPELRMIQQPQ</sequence>
<protein>
    <submittedName>
        <fullName evidence="2">Uncharacterized protein</fullName>
    </submittedName>
</protein>
<evidence type="ECO:0000256" key="1">
    <source>
        <dbReference type="SAM" id="MobiDB-lite"/>
    </source>
</evidence>
<gene>
    <name evidence="2" type="ORF">FKW44_011946</name>
</gene>
<name>A0A7T8HIT8_CALRO</name>
<reference evidence="3" key="1">
    <citation type="submission" date="2021-01" db="EMBL/GenBank/DDBJ databases">
        <title>Caligus Genome Assembly.</title>
        <authorList>
            <person name="Gallardo-Escarate C."/>
        </authorList>
    </citation>
    <scope>NUCLEOTIDE SEQUENCE [LARGE SCALE GENOMIC DNA]</scope>
</reference>
<keyword evidence="3" id="KW-1185">Reference proteome</keyword>